<proteinExistence type="predicted"/>
<dbReference type="Proteomes" id="UP001065613">
    <property type="component" value="Chromosome"/>
</dbReference>
<reference evidence="1" key="1">
    <citation type="submission" date="2021-04" db="EMBL/GenBank/DDBJ databases">
        <title>Genome sequence of Woronichinia naegeliana from Washington state freshwater lake bloom.</title>
        <authorList>
            <person name="Dreher T.W."/>
        </authorList>
    </citation>
    <scope>NUCLEOTIDE SEQUENCE</scope>
    <source>
        <strain evidence="1">WA131</strain>
    </source>
</reference>
<gene>
    <name evidence="1" type="ORF">KA717_13735</name>
</gene>
<protein>
    <submittedName>
        <fullName evidence="1">Uncharacterized protein</fullName>
    </submittedName>
</protein>
<evidence type="ECO:0000313" key="1">
    <source>
        <dbReference type="EMBL" id="UXE63572.1"/>
    </source>
</evidence>
<dbReference type="KEGG" id="wna:KA717_13735"/>
<name>A0A977L123_9CYAN</name>
<sequence length="181" mass="20407">MIELENGTAITADPEENLERQPATLSRFVGESMTLMLTSSARLPPRLVLNITSGLFSKSFQTRFANEILEQQRSLRSGREDANLETVLVIEKISAPLKIEAGQWKLEIVAHQLLFSSSDLLGKSLPFHKQIWVRAIPQNPITLPNKPLPLDLATYRLGEARLEIYQICDFQQKTCPQNPKP</sequence>
<dbReference type="EMBL" id="CP073041">
    <property type="protein sequence ID" value="UXE63572.1"/>
    <property type="molecule type" value="Genomic_DNA"/>
</dbReference>
<accession>A0A977L123</accession>
<organism evidence="1">
    <name type="scientific">Woronichinia naegeliana WA131</name>
    <dbReference type="NCBI Taxonomy" id="2824559"/>
    <lineage>
        <taxon>Bacteria</taxon>
        <taxon>Bacillati</taxon>
        <taxon>Cyanobacteriota</taxon>
        <taxon>Cyanophyceae</taxon>
        <taxon>Synechococcales</taxon>
        <taxon>Coelosphaeriaceae</taxon>
        <taxon>Woronichinia</taxon>
    </lineage>
</organism>
<dbReference type="AlphaFoldDB" id="A0A977L123"/>